<evidence type="ECO:0000313" key="2">
    <source>
        <dbReference type="Proteomes" id="UP000050872"/>
    </source>
</evidence>
<dbReference type="STRING" id="1423770.FD29_GL002055"/>
<gene>
    <name evidence="1" type="ORF">FD29_GL002055</name>
</gene>
<dbReference type="Proteomes" id="UP000050872">
    <property type="component" value="Unassembled WGS sequence"/>
</dbReference>
<comment type="caution">
    <text evidence="1">The sequence shown here is derived from an EMBL/GenBank/DDBJ whole genome shotgun (WGS) entry which is preliminary data.</text>
</comment>
<accession>A0A0R1QQX3</accession>
<dbReference type="AlphaFoldDB" id="A0A0R1QQX3"/>
<name>A0A0R1QQX3_9LACO</name>
<proteinExistence type="predicted"/>
<evidence type="ECO:0000313" key="1">
    <source>
        <dbReference type="EMBL" id="KRL44629.1"/>
    </source>
</evidence>
<dbReference type="EMBL" id="AZEZ01000038">
    <property type="protein sequence ID" value="KRL44629.1"/>
    <property type="molecule type" value="Genomic_DNA"/>
</dbReference>
<keyword evidence="2" id="KW-1185">Reference proteome</keyword>
<reference evidence="1 2" key="1">
    <citation type="journal article" date="2015" name="Genome Announc.">
        <title>Expanding the biotechnology potential of lactobacilli through comparative genomics of 213 strains and associated genera.</title>
        <authorList>
            <person name="Sun Z."/>
            <person name="Harris H.M."/>
            <person name="McCann A."/>
            <person name="Guo C."/>
            <person name="Argimon S."/>
            <person name="Zhang W."/>
            <person name="Yang X."/>
            <person name="Jeffery I.B."/>
            <person name="Cooney J.C."/>
            <person name="Kagawa T.F."/>
            <person name="Liu W."/>
            <person name="Song Y."/>
            <person name="Salvetti E."/>
            <person name="Wrobel A."/>
            <person name="Rasinkangas P."/>
            <person name="Parkhill J."/>
            <person name="Rea M.C."/>
            <person name="O'Sullivan O."/>
            <person name="Ritari J."/>
            <person name="Douillard F.P."/>
            <person name="Paul Ross R."/>
            <person name="Yang R."/>
            <person name="Briner A.E."/>
            <person name="Felis G.E."/>
            <person name="de Vos W.M."/>
            <person name="Barrangou R."/>
            <person name="Klaenhammer T.R."/>
            <person name="Caufield P.W."/>
            <person name="Cui Y."/>
            <person name="Zhang H."/>
            <person name="O'Toole P.W."/>
        </authorList>
    </citation>
    <scope>NUCLEOTIDE SEQUENCE [LARGE SCALE GENOMIC DNA]</scope>
    <source>
        <strain evidence="1 2">DSM 14500</strain>
    </source>
</reference>
<organism evidence="1 2">
    <name type="scientific">Companilactobacillus mindensis DSM 14500</name>
    <dbReference type="NCBI Taxonomy" id="1423770"/>
    <lineage>
        <taxon>Bacteria</taxon>
        <taxon>Bacillati</taxon>
        <taxon>Bacillota</taxon>
        <taxon>Bacilli</taxon>
        <taxon>Lactobacillales</taxon>
        <taxon>Lactobacillaceae</taxon>
        <taxon>Companilactobacillus</taxon>
    </lineage>
</organism>
<sequence length="58" mass="6870">MAITKYQAEYAKVFQQNILLSAQNENQQNLIEYLFNKVPEAFPDDYLIEEENNDINEN</sequence>
<dbReference type="PATRIC" id="fig|1423770.3.peg.2111"/>
<protein>
    <submittedName>
        <fullName evidence="1">Uncharacterized protein</fullName>
    </submittedName>
</protein>